<name>A0A075GNN3_9EURY</name>
<dbReference type="InterPro" id="IPR058374">
    <property type="entry name" value="DUF8061"/>
</dbReference>
<keyword evidence="3" id="KW-0408">Iron</keyword>
<keyword evidence="2" id="KW-0479">Metal-binding</keyword>
<dbReference type="PANTHER" id="PTHR43288">
    <property type="entry name" value="BIOTIN SYNTHASE-RELATED PROTEIN, RADICAL SAM SUPERFAMILY"/>
    <property type="match status" value="1"/>
</dbReference>
<organism evidence="7">
    <name type="scientific">uncultured marine group II/III euryarchaeote KM3_168_D03</name>
    <dbReference type="NCBI Taxonomy" id="1457920"/>
    <lineage>
        <taxon>Archaea</taxon>
        <taxon>Methanobacteriati</taxon>
        <taxon>Methanobacteriota</taxon>
        <taxon>environmental samples</taxon>
    </lineage>
</organism>
<evidence type="ECO:0000259" key="5">
    <source>
        <dbReference type="Pfam" id="PF04055"/>
    </source>
</evidence>
<dbReference type="SUPFAM" id="SSF102114">
    <property type="entry name" value="Radical SAM enzymes"/>
    <property type="match status" value="1"/>
</dbReference>
<dbReference type="SFLD" id="SFLDG01108">
    <property type="entry name" value="Uncharacterised_Radical_SAM_Su"/>
    <property type="match status" value="1"/>
</dbReference>
<dbReference type="GO" id="GO:0051536">
    <property type="term" value="F:iron-sulfur cluster binding"/>
    <property type="evidence" value="ECO:0007669"/>
    <property type="project" value="UniProtKB-KW"/>
</dbReference>
<accession>A0A075GNN3</accession>
<proteinExistence type="predicted"/>
<evidence type="ECO:0000313" key="7">
    <source>
        <dbReference type="EMBL" id="AIF03612.1"/>
    </source>
</evidence>
<dbReference type="EMBL" id="KF900684">
    <property type="protein sequence ID" value="AIF03612.1"/>
    <property type="molecule type" value="Genomic_DNA"/>
</dbReference>
<dbReference type="Pfam" id="PF26257">
    <property type="entry name" value="DUF8061"/>
    <property type="match status" value="1"/>
</dbReference>
<feature type="domain" description="DUF8061" evidence="6">
    <location>
        <begin position="300"/>
        <end position="373"/>
    </location>
</feature>
<dbReference type="GO" id="GO:0046872">
    <property type="term" value="F:metal ion binding"/>
    <property type="evidence" value="ECO:0007669"/>
    <property type="project" value="UniProtKB-KW"/>
</dbReference>
<sequence>MTFSVRLPSIPELPEAADANDTEGCIQCQMGSKLVLFITGHCHWMCDYCPLSENRREIDFMYANERRVEIGDWDAVIEEARAMNATGAGITGGDPVMARDRVLEACRILKAEFGSGFHLHMYTSIPFKAEWAAEFAEAGLDEIRFHFLDLKSEKYADTMAACVESGMLTGVEIPCEPDKSHELMVLLETLRGMPVQFLNLNELEITVGNHDNMEVRGFNLSDEITAGAAGSAELAVRMRDRVTAAQIGAPDPEDGVIREPYPYHLKFCTATYKDSGQLRRRFLRRGEHTIAPHEILTEDGTLVFGAIDCEPEDAPDWIEEINQETGLPRRFMLYDEDNRRIELPLSMAEELIEAIDAPIALVEVHPTHERLEMTVVYLGEDSEEQ</sequence>
<evidence type="ECO:0000256" key="3">
    <source>
        <dbReference type="ARBA" id="ARBA00023004"/>
    </source>
</evidence>
<evidence type="ECO:0000256" key="2">
    <source>
        <dbReference type="ARBA" id="ARBA00022723"/>
    </source>
</evidence>
<dbReference type="Gene3D" id="3.20.20.70">
    <property type="entry name" value="Aldolase class I"/>
    <property type="match status" value="1"/>
</dbReference>
<dbReference type="InterPro" id="IPR013785">
    <property type="entry name" value="Aldolase_TIM"/>
</dbReference>
<keyword evidence="1" id="KW-0949">S-adenosyl-L-methionine</keyword>
<dbReference type="AlphaFoldDB" id="A0A075GNN3"/>
<protein>
    <submittedName>
        <fullName evidence="7">Radical SAM domain-containing protein</fullName>
    </submittedName>
</protein>
<dbReference type="GO" id="GO:0003824">
    <property type="term" value="F:catalytic activity"/>
    <property type="evidence" value="ECO:0007669"/>
    <property type="project" value="InterPro"/>
</dbReference>
<keyword evidence="4" id="KW-0411">Iron-sulfur</keyword>
<evidence type="ECO:0000259" key="6">
    <source>
        <dbReference type="Pfam" id="PF26257"/>
    </source>
</evidence>
<dbReference type="InterPro" id="IPR040087">
    <property type="entry name" value="MJ0021-like"/>
</dbReference>
<dbReference type="Pfam" id="PF04055">
    <property type="entry name" value="Radical_SAM"/>
    <property type="match status" value="1"/>
</dbReference>
<dbReference type="InterPro" id="IPR058240">
    <property type="entry name" value="rSAM_sf"/>
</dbReference>
<evidence type="ECO:0000256" key="1">
    <source>
        <dbReference type="ARBA" id="ARBA00022691"/>
    </source>
</evidence>
<dbReference type="InterPro" id="IPR007197">
    <property type="entry name" value="rSAM"/>
</dbReference>
<dbReference type="PANTHER" id="PTHR43288:SF1">
    <property type="entry name" value="GLYCYL-RADICAL ENZYME ACTIVATING ENZYME MJ0021-RELATED"/>
    <property type="match status" value="1"/>
</dbReference>
<feature type="domain" description="Radical SAM core" evidence="5">
    <location>
        <begin position="38"/>
        <end position="149"/>
    </location>
</feature>
<reference evidence="7" key="1">
    <citation type="journal article" date="2014" name="Genome Biol. Evol.">
        <title>Pangenome evidence for extensive interdomain horizontal transfer affecting lineage core and shell genes in uncultured planktonic thaumarchaeota and euryarchaeota.</title>
        <authorList>
            <person name="Deschamps P."/>
            <person name="Zivanovic Y."/>
            <person name="Moreira D."/>
            <person name="Rodriguez-Valera F."/>
            <person name="Lopez-Garcia P."/>
        </authorList>
    </citation>
    <scope>NUCLEOTIDE SEQUENCE</scope>
</reference>
<dbReference type="SFLD" id="SFLDS00029">
    <property type="entry name" value="Radical_SAM"/>
    <property type="match status" value="1"/>
</dbReference>
<evidence type="ECO:0000256" key="4">
    <source>
        <dbReference type="ARBA" id="ARBA00023014"/>
    </source>
</evidence>